<sequence length="517" mass="56604">MKLNLKFTLIGVVSTILFCIGLLHLGGTETVMLGLLTPSFGSLEEIRNFMKSFNANSDGITDVTALTNGAATTMHNLDEEMVLLAQDSDEYNFLNTMFYRDTKSTLNVFGQILDWGGNGDFSFVGEVDDAEFKDVSIKRISKTVSFLAEGYAVSKVLDIQDTGSYDPEAIQVQGAINRIMQTLAYGAWYAEKAINPLEFDGFVTELKNAGQVYDARGGFPEIKIIKELAVNIRTNFGMVNEFWLHDGVKNVLDTYYTESKEFFTQPNNGSMADIGYNIPGLVGAPLKDKRLEFKTDLWMNRHLVELPTYRDANGNKVSGKTNSLAPDAPSIALAVSGGPVLGSEWLPKDTKNSSGVDAGVSYRVVACNKSGRSAPSAIVTSGAMSAGKSITVTITPAGSGYAATYFQIFRETSPGSGDFRLTERIVKSANPTTVYVDLNAWRPGCTEGVVGDFNSRSALDQKRTYQMLRMLPLLQTKFSPNAVYQRKLAGMVEWYGGLAVLQPKRFYLIKNLPTTLV</sequence>
<organism evidence="2 3">
    <name type="scientific">Leptospira ellinghausenii</name>
    <dbReference type="NCBI Taxonomy" id="1917822"/>
    <lineage>
        <taxon>Bacteria</taxon>
        <taxon>Pseudomonadati</taxon>
        <taxon>Spirochaetota</taxon>
        <taxon>Spirochaetia</taxon>
        <taxon>Leptospirales</taxon>
        <taxon>Leptospiraceae</taxon>
        <taxon>Leptospira</taxon>
    </lineage>
</organism>
<evidence type="ECO:0000313" key="2">
    <source>
        <dbReference type="EMBL" id="GBF44337.1"/>
    </source>
</evidence>
<evidence type="ECO:0000256" key="1">
    <source>
        <dbReference type="SAM" id="Phobius"/>
    </source>
</evidence>
<keyword evidence="3" id="KW-1185">Reference proteome</keyword>
<name>A0A2P2DI63_9LEPT</name>
<comment type="caution">
    <text evidence="2">The sequence shown here is derived from an EMBL/GenBank/DDBJ whole genome shotgun (WGS) entry which is preliminary data.</text>
</comment>
<proteinExistence type="predicted"/>
<protein>
    <submittedName>
        <fullName evidence="2">Uncharacterized protein</fullName>
    </submittedName>
</protein>
<gene>
    <name evidence="2" type="ORF">LPTSP2_36400</name>
</gene>
<keyword evidence="1" id="KW-1133">Transmembrane helix</keyword>
<dbReference type="EMBL" id="BFAZ01000011">
    <property type="protein sequence ID" value="GBF44337.1"/>
    <property type="molecule type" value="Genomic_DNA"/>
</dbReference>
<dbReference type="Proteomes" id="UP000245206">
    <property type="component" value="Unassembled WGS sequence"/>
</dbReference>
<evidence type="ECO:0000313" key="3">
    <source>
        <dbReference type="Proteomes" id="UP000245206"/>
    </source>
</evidence>
<keyword evidence="1" id="KW-0472">Membrane</keyword>
<keyword evidence="1" id="KW-0812">Transmembrane</keyword>
<dbReference type="RefSeq" id="WP_245918580.1">
    <property type="nucleotide sequence ID" value="NZ_BFAZ01000011.1"/>
</dbReference>
<dbReference type="AlphaFoldDB" id="A0A2P2DI63"/>
<reference evidence="3" key="1">
    <citation type="journal article" date="2019" name="Microbiol. Immunol.">
        <title>Molecular and phenotypic characterization of Leptospira johnsonii sp. nov., Leptospira ellinghausenii sp. nov. and Leptospira ryugenii sp. nov. isolated from soil and water in Japan.</title>
        <authorList>
            <person name="Masuzawa T."/>
            <person name="Saito M."/>
            <person name="Nakao R."/>
            <person name="Nikaido Y."/>
            <person name="Matsumoto M."/>
            <person name="Ogawa M."/>
            <person name="Yokoyama M."/>
            <person name="Hidaka Y."/>
            <person name="Tomita J."/>
            <person name="Sakakibara K."/>
            <person name="Suzuki K."/>
            <person name="Yasuda S."/>
            <person name="Sato H."/>
            <person name="Yamaguchi M."/>
            <person name="Yoshida S.I."/>
            <person name="Koizumi N."/>
            <person name="Kawamura Y."/>
        </authorList>
    </citation>
    <scope>NUCLEOTIDE SEQUENCE [LARGE SCALE GENOMIC DNA]</scope>
    <source>
        <strain evidence="3">E18</strain>
    </source>
</reference>
<feature type="transmembrane region" description="Helical" evidence="1">
    <location>
        <begin position="7"/>
        <end position="27"/>
    </location>
</feature>
<accession>A0A2P2DI63</accession>